<dbReference type="InterPro" id="IPR048121">
    <property type="entry name" value="Tannase_A"/>
</dbReference>
<proteinExistence type="predicted"/>
<keyword evidence="2" id="KW-0732">Signal</keyword>
<evidence type="ECO:0000259" key="3">
    <source>
        <dbReference type="Pfam" id="PF20434"/>
    </source>
</evidence>
<feature type="domain" description="BD-FAE-like" evidence="3">
    <location>
        <begin position="183"/>
        <end position="241"/>
    </location>
</feature>
<reference evidence="4 5" key="1">
    <citation type="submission" date="2019-08" db="EMBL/GenBank/DDBJ databases">
        <title>In-depth cultivation of the pig gut microbiome towards novel bacterial diversity and tailored functional studies.</title>
        <authorList>
            <person name="Wylensek D."/>
            <person name="Hitch T.C.A."/>
            <person name="Clavel T."/>
        </authorList>
    </citation>
    <scope>NUCLEOTIDE SEQUENCE [LARGE SCALE GENOMIC DNA]</scope>
    <source>
        <strain evidence="4 5">CA-Schmier-601-WT-1</strain>
    </source>
</reference>
<sequence length="637" mass="68849">MNLTRREFVTASSIMAALGLAGCSRAATGGGSSSDSSPDSKASSVDLKEFESLALDGDAWKYDKENDCYYQLGLKYCLKPGSTSYESLAIFVPGGYFEGKKKGSSYTCTVKEDAKVGNFTSSTAPVLMPINSLRLSPQSCPTSYVYNGLSRYLSAGCVYVYSGFRGRSSSYESDSSKLVAGGAPWPAVDLKAAVRYIRYNKKSLPIDAERIFTFGYGAGGGLSAVMGSMGDSPLFDKYLDEIGAITHDVDGKDVSDAIFGSASWCPITSYDTIDSSYEWMMGQFSSDDARADGTWTAQFSKDLANAYGDYVNQMDLRDKDGNSLTLDPVEDGTYLAGTYYDKVLSIVEGAATDFFNDTSFPFTYTPSRMSDPCFPGDPNFDASASEEIDAVTGGTDANATTTDQSASGTEDGTQDANSTTGVSKVQSTVYDSASSYISALNGDDRWLSYSSSAQSARVNDLWNYVEHCRKAEKSVCAFDALDRSNTTNQLFGIGDESTLHFDATASDLLDKNQDTYAKLSNWKADYVSDWKNDLAKKDSEDQTVTDRVNAMNPLYTLSGHYDGFGKATVAPHWRVNTGLFQSENSLANELNLASALVNYDGVKDLSFTAVWAKGFELAEKSGNAQDNLITWVEGCCK</sequence>
<feature type="region of interest" description="Disordered" evidence="1">
    <location>
        <begin position="394"/>
        <end position="424"/>
    </location>
</feature>
<dbReference type="AlphaFoldDB" id="A0A6N7XTI4"/>
<evidence type="ECO:0000256" key="1">
    <source>
        <dbReference type="SAM" id="MobiDB-lite"/>
    </source>
</evidence>
<dbReference type="EMBL" id="VUNC01000004">
    <property type="protein sequence ID" value="MST72671.1"/>
    <property type="molecule type" value="Genomic_DNA"/>
</dbReference>
<accession>A0A6N7XTI4</accession>
<dbReference type="InterPro" id="IPR006311">
    <property type="entry name" value="TAT_signal"/>
</dbReference>
<dbReference type="PROSITE" id="PS51257">
    <property type="entry name" value="PROKAR_LIPOPROTEIN"/>
    <property type="match status" value="1"/>
</dbReference>
<feature type="chain" id="PRO_5026863037" evidence="2">
    <location>
        <begin position="27"/>
        <end position="637"/>
    </location>
</feature>
<evidence type="ECO:0000313" key="4">
    <source>
        <dbReference type="EMBL" id="MST72671.1"/>
    </source>
</evidence>
<dbReference type="PROSITE" id="PS51318">
    <property type="entry name" value="TAT"/>
    <property type="match status" value="1"/>
</dbReference>
<dbReference type="InterPro" id="IPR029058">
    <property type="entry name" value="AB_hydrolase_fold"/>
</dbReference>
<dbReference type="Pfam" id="PF20434">
    <property type="entry name" value="BD-FAE"/>
    <property type="match status" value="1"/>
</dbReference>
<gene>
    <name evidence="4" type="ORF">FYJ68_06075</name>
</gene>
<dbReference type="NCBIfam" id="NF041555">
    <property type="entry name" value="tannase_A"/>
    <property type="match status" value="1"/>
</dbReference>
<name>A0A6N7XTI4_9ACTN</name>
<comment type="caution">
    <text evidence="4">The sequence shown here is derived from an EMBL/GenBank/DDBJ whole genome shotgun (WGS) entry which is preliminary data.</text>
</comment>
<protein>
    <submittedName>
        <fullName evidence="4">Tannase</fullName>
    </submittedName>
</protein>
<dbReference type="RefSeq" id="WP_154435046.1">
    <property type="nucleotide sequence ID" value="NZ_VUNC01000004.1"/>
</dbReference>
<feature type="compositionally biased region" description="Low complexity" evidence="1">
    <location>
        <begin position="394"/>
        <end position="403"/>
    </location>
</feature>
<keyword evidence="5" id="KW-1185">Reference proteome</keyword>
<feature type="signal peptide" evidence="2">
    <location>
        <begin position="1"/>
        <end position="26"/>
    </location>
</feature>
<evidence type="ECO:0000256" key="2">
    <source>
        <dbReference type="SAM" id="SignalP"/>
    </source>
</evidence>
<organism evidence="4 5">
    <name type="scientific">Olsenella porci</name>
    <dbReference type="NCBI Taxonomy" id="2652279"/>
    <lineage>
        <taxon>Bacteria</taxon>
        <taxon>Bacillati</taxon>
        <taxon>Actinomycetota</taxon>
        <taxon>Coriobacteriia</taxon>
        <taxon>Coriobacteriales</taxon>
        <taxon>Atopobiaceae</taxon>
        <taxon>Olsenella</taxon>
    </lineage>
</organism>
<dbReference type="Gene3D" id="3.40.50.1820">
    <property type="entry name" value="alpha/beta hydrolase"/>
    <property type="match status" value="1"/>
</dbReference>
<dbReference type="SUPFAM" id="SSF53474">
    <property type="entry name" value="alpha/beta-Hydrolases"/>
    <property type="match status" value="1"/>
</dbReference>
<dbReference type="Proteomes" id="UP000469325">
    <property type="component" value="Unassembled WGS sequence"/>
</dbReference>
<dbReference type="InterPro" id="IPR049492">
    <property type="entry name" value="BD-FAE-like_dom"/>
</dbReference>
<feature type="compositionally biased region" description="Polar residues" evidence="1">
    <location>
        <begin position="404"/>
        <end position="424"/>
    </location>
</feature>
<evidence type="ECO:0000313" key="5">
    <source>
        <dbReference type="Proteomes" id="UP000469325"/>
    </source>
</evidence>